<keyword evidence="2" id="KW-0067">ATP-binding</keyword>
<dbReference type="Pfam" id="PF13191">
    <property type="entry name" value="AAA_16"/>
    <property type="match status" value="1"/>
</dbReference>
<dbReference type="Proteomes" id="UP000315252">
    <property type="component" value="Unassembled WGS sequence"/>
</dbReference>
<dbReference type="Gene3D" id="1.25.40.10">
    <property type="entry name" value="Tetratricopeptide repeat domain"/>
    <property type="match status" value="2"/>
</dbReference>
<feature type="domain" description="Guanylate cyclase" evidence="5">
    <location>
        <begin position="311"/>
        <end position="439"/>
    </location>
</feature>
<dbReference type="GO" id="GO:0003677">
    <property type="term" value="F:DNA binding"/>
    <property type="evidence" value="ECO:0007669"/>
    <property type="project" value="InterPro"/>
</dbReference>
<dbReference type="GO" id="GO:0006355">
    <property type="term" value="P:regulation of DNA-templated transcription"/>
    <property type="evidence" value="ECO:0007669"/>
    <property type="project" value="InterPro"/>
</dbReference>
<feature type="repeat" description="TPR" evidence="3">
    <location>
        <begin position="1038"/>
        <end position="1071"/>
    </location>
</feature>
<organism evidence="6 7">
    <name type="scientific">Denitrobaculum tricleocarpae</name>
    <dbReference type="NCBI Taxonomy" id="2591009"/>
    <lineage>
        <taxon>Bacteria</taxon>
        <taxon>Pseudomonadati</taxon>
        <taxon>Pseudomonadota</taxon>
        <taxon>Alphaproteobacteria</taxon>
        <taxon>Rhodospirillales</taxon>
        <taxon>Rhodospirillaceae</taxon>
        <taxon>Denitrobaculum</taxon>
    </lineage>
</organism>
<dbReference type="GO" id="GO:0035556">
    <property type="term" value="P:intracellular signal transduction"/>
    <property type="evidence" value="ECO:0007669"/>
    <property type="project" value="InterPro"/>
</dbReference>
<keyword evidence="7" id="KW-1185">Reference proteome</keyword>
<dbReference type="SMART" id="SM00028">
    <property type="entry name" value="TPR"/>
    <property type="match status" value="5"/>
</dbReference>
<dbReference type="InterPro" id="IPR005158">
    <property type="entry name" value="BTAD"/>
</dbReference>
<dbReference type="GO" id="GO:0009190">
    <property type="term" value="P:cyclic nucleotide biosynthetic process"/>
    <property type="evidence" value="ECO:0007669"/>
    <property type="project" value="InterPro"/>
</dbReference>
<dbReference type="SUPFAM" id="SSF46894">
    <property type="entry name" value="C-terminal effector domain of the bipartite response regulators"/>
    <property type="match status" value="1"/>
</dbReference>
<dbReference type="SUPFAM" id="SSF48452">
    <property type="entry name" value="TPR-like"/>
    <property type="match status" value="2"/>
</dbReference>
<sequence length="1333" mass="147073">MPSMRMQLLGGFRFETDDGRPIAVSAKKARALLSYLALTQGMPQSRDMLASLFWGNSGDAQARSSLRQALMTLRKCLPPNDADALRSDSEFVTLNEAAVTVDALEFQRLVQDDTIGNLTDAIALYRGDLLQNLTVTAPEFEDWLVSEQRRYCQMALGAMERLGELLELDGQMDRAVEVASALVSHDPLNEEGHRRLISLLADQGKLNDALRQYQICKDVLRKELDVAPANETEALQRKILDRRRYGAKADGTAVAEPVQAPKAVPGETEPSGQPSAARPETAGAFKGPERRRRATDLPQPDAPAAELRHVAVMFADLSNFTALSGQLWAEDMHRLLNRYFDVTDEVITQFGGTIDKHMGDNVMAIFGAPVAHSDDSERAMRAALEIRQRIAALSEEVGHELKVHVGMASGQVIASKTGSRLHRAYTVLGESVNLAARLQDLAGPSEIIVSDSFYQSVVHAVEGELMDGLLIHGIPSETRAWRLVQLRQERDESQETSFVGREVELEQFAGIARSCVQSGKGRVVYLRGEAGIGKSRLSNELQRIARREGYDCHMGRLQDFGSERGRGALKNLALSLLDLPWGAEARAVDAAFEDAVVKGWLPQDARAFLYDFLDMQQPAELESLHTTIENASRLSSKIQLLSSLIERRCLEQPVMILVDDIHWADDRTLTILAGVAAQLRDAPVILLMTSRVIEDPLDRSWRASAQGVPLTTLDLMPLSSDECAVLSRQYLDVDDAYARACIARSEGNPLFLDQLLRAYGHETRELPGSIQSIVLARLDVLSAREKHALNVASVLGQRFGLADLREVLGDAEYNCANLTEIAILRPEGDNEFAFCHALIHEAIYGAILKSERDKMHIEASKLFEGKNAILYADHLDRAESPEAAAAILQAARHSAAKYHFGTALELASRGLERSRDRVLSYDLSLLSGFLLRVPGSVSKSVEVYERALSYAESDAEKCRAWTGMAEGLRLISKFDQALDVLAKAEEAALNCADDRSLARIYSLTGAVYFPLGRLDECLEAHEGAILAAQRSGSVLDEARALSGLGDAYYQRGWFKTAYGYFDKCIGLCERENVRELLCTNLPMRAIIAFYLLDLERTEEDALRAIEIALQVNNYRAEMLAHLVIGPTMLYMGNPAGSYEHVERAYLLAQQLGSSVFEGESLMHKMQSLARLGHGESIEERLLEAYRVASSARTYGAAWILSALAVETKDVALRKWALIEGEVLLQERCVSHNYLHFYQHAIDAALDGGDWDEADRYANALEAYSKGTEPTPWSAFYVARGRALADFGRGLRDGAELESLRELSEDAERVGLMSAIPRLQQALAEANALSGATL</sequence>
<dbReference type="GO" id="GO:0004016">
    <property type="term" value="F:adenylate cyclase activity"/>
    <property type="evidence" value="ECO:0007669"/>
    <property type="project" value="UniProtKB-ARBA"/>
</dbReference>
<dbReference type="SMART" id="SM01043">
    <property type="entry name" value="BTAD"/>
    <property type="match status" value="1"/>
</dbReference>
<dbReference type="OrthoDB" id="9785312at2"/>
<dbReference type="Gene3D" id="3.30.70.1230">
    <property type="entry name" value="Nucleotide cyclase"/>
    <property type="match status" value="1"/>
</dbReference>
<dbReference type="CDD" id="cd07302">
    <property type="entry name" value="CHD"/>
    <property type="match status" value="1"/>
</dbReference>
<dbReference type="EMBL" id="VHSH01000013">
    <property type="protein sequence ID" value="TQV71941.1"/>
    <property type="molecule type" value="Genomic_DNA"/>
</dbReference>
<feature type="region of interest" description="Disordered" evidence="4">
    <location>
        <begin position="250"/>
        <end position="300"/>
    </location>
</feature>
<dbReference type="InterPro" id="IPR011990">
    <property type="entry name" value="TPR-like_helical_dom_sf"/>
</dbReference>
<dbReference type="InterPro" id="IPR016032">
    <property type="entry name" value="Sig_transdc_resp-reg_C-effctor"/>
</dbReference>
<dbReference type="InterPro" id="IPR001054">
    <property type="entry name" value="A/G_cyclase"/>
</dbReference>
<dbReference type="PROSITE" id="PS50005">
    <property type="entry name" value="TPR"/>
    <property type="match status" value="1"/>
</dbReference>
<evidence type="ECO:0000313" key="7">
    <source>
        <dbReference type="Proteomes" id="UP000315252"/>
    </source>
</evidence>
<evidence type="ECO:0000256" key="3">
    <source>
        <dbReference type="PROSITE-ProRule" id="PRU00339"/>
    </source>
</evidence>
<evidence type="ECO:0000256" key="2">
    <source>
        <dbReference type="ARBA" id="ARBA00022840"/>
    </source>
</evidence>
<reference evidence="6 7" key="1">
    <citation type="submission" date="2019-06" db="EMBL/GenBank/DDBJ databases">
        <title>Whole genome sequence for Rhodospirillaceae sp. R148.</title>
        <authorList>
            <person name="Wang G."/>
        </authorList>
    </citation>
    <scope>NUCLEOTIDE SEQUENCE [LARGE SCALE GENOMIC DNA]</scope>
    <source>
        <strain evidence="6 7">R148</strain>
    </source>
</reference>
<evidence type="ECO:0000313" key="6">
    <source>
        <dbReference type="EMBL" id="TQV71941.1"/>
    </source>
</evidence>
<keyword evidence="1" id="KW-0547">Nucleotide-binding</keyword>
<protein>
    <submittedName>
        <fullName evidence="6">AAA family ATPase</fullName>
    </submittedName>
</protein>
<dbReference type="InterPro" id="IPR036388">
    <property type="entry name" value="WH-like_DNA-bd_sf"/>
</dbReference>
<dbReference type="Gene3D" id="1.10.10.10">
    <property type="entry name" value="Winged helix-like DNA-binding domain superfamily/Winged helix DNA-binding domain"/>
    <property type="match status" value="1"/>
</dbReference>
<dbReference type="GO" id="GO:0005524">
    <property type="term" value="F:ATP binding"/>
    <property type="evidence" value="ECO:0007669"/>
    <property type="project" value="UniProtKB-KW"/>
</dbReference>
<comment type="caution">
    <text evidence="6">The sequence shown here is derived from an EMBL/GenBank/DDBJ whole genome shotgun (WGS) entry which is preliminary data.</text>
</comment>
<gene>
    <name evidence="6" type="ORF">FKG95_26565</name>
</gene>
<keyword evidence="3" id="KW-0802">TPR repeat</keyword>
<dbReference type="InterPro" id="IPR027417">
    <property type="entry name" value="P-loop_NTPase"/>
</dbReference>
<proteinExistence type="predicted"/>
<dbReference type="PANTHER" id="PTHR16305:SF28">
    <property type="entry name" value="GUANYLATE CYCLASE DOMAIN-CONTAINING PROTEIN"/>
    <property type="match status" value="1"/>
</dbReference>
<name>A0A545T3Y6_9PROT</name>
<dbReference type="SMART" id="SM00044">
    <property type="entry name" value="CYCc"/>
    <property type="match status" value="1"/>
</dbReference>
<dbReference type="SUPFAM" id="SSF52540">
    <property type="entry name" value="P-loop containing nucleoside triphosphate hydrolases"/>
    <property type="match status" value="1"/>
</dbReference>
<dbReference type="Pfam" id="PF00211">
    <property type="entry name" value="Guanylate_cyc"/>
    <property type="match status" value="1"/>
</dbReference>
<dbReference type="InterPro" id="IPR019734">
    <property type="entry name" value="TPR_rpt"/>
</dbReference>
<dbReference type="RefSeq" id="WP_142899488.1">
    <property type="nucleotide sequence ID" value="NZ_ML660064.1"/>
</dbReference>
<dbReference type="InterPro" id="IPR029787">
    <property type="entry name" value="Nucleotide_cyclase"/>
</dbReference>
<dbReference type="SUPFAM" id="SSF55073">
    <property type="entry name" value="Nucleotide cyclase"/>
    <property type="match status" value="1"/>
</dbReference>
<evidence type="ECO:0000259" key="5">
    <source>
        <dbReference type="PROSITE" id="PS50125"/>
    </source>
</evidence>
<evidence type="ECO:0000256" key="1">
    <source>
        <dbReference type="ARBA" id="ARBA00022741"/>
    </source>
</evidence>
<dbReference type="PROSITE" id="PS50125">
    <property type="entry name" value="GUANYLATE_CYCLASE_2"/>
    <property type="match status" value="1"/>
</dbReference>
<accession>A0A545T3Y6</accession>
<dbReference type="Gene3D" id="3.40.50.300">
    <property type="entry name" value="P-loop containing nucleotide triphosphate hydrolases"/>
    <property type="match status" value="1"/>
</dbReference>
<evidence type="ECO:0000256" key="4">
    <source>
        <dbReference type="SAM" id="MobiDB-lite"/>
    </source>
</evidence>
<dbReference type="Pfam" id="PF13424">
    <property type="entry name" value="TPR_12"/>
    <property type="match status" value="1"/>
</dbReference>
<dbReference type="InterPro" id="IPR041664">
    <property type="entry name" value="AAA_16"/>
</dbReference>
<dbReference type="PANTHER" id="PTHR16305">
    <property type="entry name" value="TESTICULAR SOLUBLE ADENYLYL CYCLASE"/>
    <property type="match status" value="1"/>
</dbReference>
<dbReference type="GO" id="GO:0005737">
    <property type="term" value="C:cytoplasm"/>
    <property type="evidence" value="ECO:0007669"/>
    <property type="project" value="TreeGrafter"/>
</dbReference>
<dbReference type="Pfam" id="PF03704">
    <property type="entry name" value="BTAD"/>
    <property type="match status" value="1"/>
</dbReference>